<keyword evidence="3" id="KW-1185">Reference proteome</keyword>
<evidence type="ECO:0008006" key="4">
    <source>
        <dbReference type="Google" id="ProtNLM"/>
    </source>
</evidence>
<keyword evidence="1" id="KW-0472">Membrane</keyword>
<keyword evidence="1" id="KW-0812">Transmembrane</keyword>
<evidence type="ECO:0000256" key="1">
    <source>
        <dbReference type="SAM" id="Phobius"/>
    </source>
</evidence>
<feature type="transmembrane region" description="Helical" evidence="1">
    <location>
        <begin position="43"/>
        <end position="64"/>
    </location>
</feature>
<accession>A0A1T5FQX1</accession>
<dbReference type="OrthoDB" id="709028at2"/>
<dbReference type="RefSeq" id="WP_079667441.1">
    <property type="nucleotide sequence ID" value="NZ_FUYZ01000007.1"/>
</dbReference>
<gene>
    <name evidence="2" type="ORF">SAMN05660477_02228</name>
</gene>
<organism evidence="2 3">
    <name type="scientific">Soonwooa buanensis</name>
    <dbReference type="NCBI Taxonomy" id="619805"/>
    <lineage>
        <taxon>Bacteria</taxon>
        <taxon>Pseudomonadati</taxon>
        <taxon>Bacteroidota</taxon>
        <taxon>Flavobacteriia</taxon>
        <taxon>Flavobacteriales</taxon>
        <taxon>Weeksellaceae</taxon>
        <taxon>Chryseobacterium group</taxon>
        <taxon>Soonwooa</taxon>
    </lineage>
</organism>
<protein>
    <recommendedName>
        <fullName evidence="4">Beta-carotene 15,15'-monooxygenase</fullName>
    </recommendedName>
</protein>
<keyword evidence="1" id="KW-1133">Transmembrane helix</keyword>
<feature type="transmembrane region" description="Helical" evidence="1">
    <location>
        <begin position="94"/>
        <end position="114"/>
    </location>
</feature>
<name>A0A1T5FQX1_9FLAO</name>
<evidence type="ECO:0000313" key="3">
    <source>
        <dbReference type="Proteomes" id="UP000191112"/>
    </source>
</evidence>
<dbReference type="AlphaFoldDB" id="A0A1T5FQX1"/>
<sequence>MPNNDFDIDDLKSVWQNQKVEDAYQQSDIEAMLNTKSRNYVKYLLWISLLEFFIFITLLIYSLVSKDDHVNFREILSRLHLQNQNEILHTMDKIYLVIKILSLSLTGIFVYLFYKSYRRISVEDNLKQFILRIISFKRKVNAFIIINVILLVVYIVSFSIYLSIVMGEQSVQLSETTKLGFIIGIIVALLLSILLIILYYKIFYGILLKRLSKNLEQLRLIETEKENQ</sequence>
<dbReference type="Proteomes" id="UP000191112">
    <property type="component" value="Unassembled WGS sequence"/>
</dbReference>
<feature type="transmembrane region" description="Helical" evidence="1">
    <location>
        <begin position="142"/>
        <end position="167"/>
    </location>
</feature>
<evidence type="ECO:0000313" key="2">
    <source>
        <dbReference type="EMBL" id="SKB98527.1"/>
    </source>
</evidence>
<dbReference type="STRING" id="619805.SAMN05660477_02228"/>
<dbReference type="EMBL" id="FUYZ01000007">
    <property type="protein sequence ID" value="SKB98527.1"/>
    <property type="molecule type" value="Genomic_DNA"/>
</dbReference>
<feature type="transmembrane region" description="Helical" evidence="1">
    <location>
        <begin position="179"/>
        <end position="200"/>
    </location>
</feature>
<reference evidence="2 3" key="1">
    <citation type="submission" date="2017-02" db="EMBL/GenBank/DDBJ databases">
        <authorList>
            <person name="Peterson S.W."/>
        </authorList>
    </citation>
    <scope>NUCLEOTIDE SEQUENCE [LARGE SCALE GENOMIC DNA]</scope>
    <source>
        <strain evidence="2 3">DSM 22323</strain>
    </source>
</reference>
<proteinExistence type="predicted"/>